<dbReference type="SUPFAM" id="SSF53706">
    <property type="entry name" value="Formate dehydrogenase/DMSO reductase, domains 1-3"/>
    <property type="match status" value="1"/>
</dbReference>
<protein>
    <submittedName>
        <fullName evidence="2">TAT-variant-translocated molybdopterin oxidoreductase</fullName>
    </submittedName>
</protein>
<dbReference type="Pfam" id="PF13247">
    <property type="entry name" value="Fer4_11"/>
    <property type="match status" value="1"/>
</dbReference>
<feature type="domain" description="4Fe-4S ferredoxin-type" evidence="1">
    <location>
        <begin position="819"/>
        <end position="848"/>
    </location>
</feature>
<feature type="domain" description="4Fe-4S ferredoxin-type" evidence="1">
    <location>
        <begin position="732"/>
        <end position="762"/>
    </location>
</feature>
<dbReference type="Proteomes" id="UP001159100">
    <property type="component" value="Unassembled WGS sequence"/>
</dbReference>
<dbReference type="CDD" id="cd10551">
    <property type="entry name" value="PsrB"/>
    <property type="match status" value="1"/>
</dbReference>
<dbReference type="InterPro" id="IPR009010">
    <property type="entry name" value="Asp_de-COase-like_dom_sf"/>
</dbReference>
<dbReference type="Pfam" id="PF00037">
    <property type="entry name" value="Fer4"/>
    <property type="match status" value="1"/>
</dbReference>
<dbReference type="PROSITE" id="PS51379">
    <property type="entry name" value="4FE4S_FER_2"/>
    <property type="match status" value="2"/>
</dbReference>
<dbReference type="SUPFAM" id="SSF54862">
    <property type="entry name" value="4Fe-4S ferredoxins"/>
    <property type="match status" value="1"/>
</dbReference>
<dbReference type="PANTHER" id="PTHR42783:SF3">
    <property type="entry name" value="GLUTAMATE SYNTHASE [NADPH] SMALL CHAIN-RELATED"/>
    <property type="match status" value="1"/>
</dbReference>
<accession>A0ABT6QIM0</accession>
<keyword evidence="3" id="KW-1185">Reference proteome</keyword>
<dbReference type="EMBL" id="JARBWL010000001">
    <property type="protein sequence ID" value="MDI2590129.1"/>
    <property type="molecule type" value="Genomic_DNA"/>
</dbReference>
<dbReference type="InterPro" id="IPR006311">
    <property type="entry name" value="TAT_signal"/>
</dbReference>
<dbReference type="SUPFAM" id="SSF50692">
    <property type="entry name" value="ADC-like"/>
    <property type="match status" value="1"/>
</dbReference>
<sequence length="968" mass="104801">MSRQPLDFAGLRAQLEGLEGAAYWRGLEALAATPEARALLEAEFPEAATSMDRRRFLQLMAASLAMAGLAACGKTPDQAVPTVRQAEQLTPGIASWYATAIPFCGIAQPVLGKTRAGRPIKLEGNPEHPVSAGACDVFTQAAILQLYDPDRSQAPRFKGRESAWADADVALKTQSLKIDAAKGRGLHIVCGASSSPTLKRQLAELHQRWPDARLYHGEAFAQTQALQVSQQIFGQPLDQRRYLQHAEVLVCLEDDPLGAGPRQTLLQRGWAERRRQAAQGQGAALMFVAESIPTLSGAAASERLAIAPSSLGDLTLALCQALGENVSDTPRLNARQMRWVARAAAALKNYAGRGLICVGTQVSPDIQATVLRLNQQLGHHGKTLDWLPPLLLGHDPDTPWLPLNSLSSALADNQVEQLLMLDCNPLFTAPAELPLTDQLQSVPFVLHAGLYYDESAAQSHWHLPLNHALDGWSDALAADGSACIVQPLIEPMYATRTLHQLLAGLMNAPATDALALVRDTWKTLPEPQWRQALANGWISPPANALSVSEAAVIALNLDPPEGLDVIVRPDPCVWDGRFANLGWLQELPKPISTLTWTNVIGLSPRLAERLGVGNGEGIEVALPGQLIRGPVWIEPGQAEQVVALYAGYGRSHAGRVGNGLGHAVRPTLRYVTGASLRRFNQHFVLAATQTHHQLPDDEEPPIRVVNRDSPALPAQSIPVSLYSPAADSGPQWGMVIDLDLCTGCNACVTACQAENNIAVVGAEQVAKGRAMHWLRIDHYYQGPLEAPRSRFQPLPCMHCEQAPCESGCPVNATVHSRDGLNQMVYNRCIGTRTCASYCPYKVRRFNWLDWSANAAPSIQAQRNPEVTVRSRGVMEKCTYCIQRISAARIDDKQQGADFDTSAVVTACQQTCASQAIHFGDIANPASAVSQARGGKRHYRLLEALGTRPRTTYLARIEEQSTGEGADEA</sequence>
<reference evidence="2 3" key="1">
    <citation type="submission" date="2023-02" db="EMBL/GenBank/DDBJ databases">
        <title>Pseudomonas chrutzelriedensis sp. nov., a potently antifungal strain isolated from moss.</title>
        <authorList>
            <person name="Schnyder A."/>
            <person name="Kalawong R."/>
            <person name="Eberl L."/>
            <person name="Agnoli K."/>
        </authorList>
    </citation>
    <scope>NUCLEOTIDE SEQUENCE [LARGE SCALE GENOMIC DNA]</scope>
    <source>
        <strain evidence="2 3">681</strain>
    </source>
</reference>
<dbReference type="Gene3D" id="2.20.25.90">
    <property type="entry name" value="ADC-like domains"/>
    <property type="match status" value="1"/>
</dbReference>
<dbReference type="NCBIfam" id="TIGR04519">
    <property type="entry name" value="MoCo_extend_TAT"/>
    <property type="match status" value="1"/>
</dbReference>
<evidence type="ECO:0000313" key="3">
    <source>
        <dbReference type="Proteomes" id="UP001159100"/>
    </source>
</evidence>
<proteinExistence type="predicted"/>
<comment type="caution">
    <text evidence="2">The sequence shown here is derived from an EMBL/GenBank/DDBJ whole genome shotgun (WGS) entry which is preliminary data.</text>
</comment>
<dbReference type="Gene3D" id="3.30.70.20">
    <property type="match status" value="2"/>
</dbReference>
<dbReference type="RefSeq" id="WP_282314858.1">
    <property type="nucleotide sequence ID" value="NZ_JARBWL010000001.1"/>
</dbReference>
<organism evidence="2 3">
    <name type="scientific">Pseudomonas fungipugnans</name>
    <dbReference type="NCBI Taxonomy" id="3024217"/>
    <lineage>
        <taxon>Bacteria</taxon>
        <taxon>Pseudomonadati</taxon>
        <taxon>Pseudomonadota</taxon>
        <taxon>Gammaproteobacteria</taxon>
        <taxon>Pseudomonadales</taxon>
        <taxon>Pseudomonadaceae</taxon>
        <taxon>Pseudomonas</taxon>
    </lineage>
</organism>
<dbReference type="InterPro" id="IPR017896">
    <property type="entry name" value="4Fe4S_Fe-S-bd"/>
</dbReference>
<dbReference type="PROSITE" id="PS51318">
    <property type="entry name" value="TAT"/>
    <property type="match status" value="1"/>
</dbReference>
<evidence type="ECO:0000259" key="1">
    <source>
        <dbReference type="PROSITE" id="PS51379"/>
    </source>
</evidence>
<name>A0ABT6QIM0_9PSED</name>
<evidence type="ECO:0000313" key="2">
    <source>
        <dbReference type="EMBL" id="MDI2590129.1"/>
    </source>
</evidence>
<dbReference type="PANTHER" id="PTHR42783">
    <property type="entry name" value="GLUTAMATE SYNTHASE [NADPH] SMALL CHAIN"/>
    <property type="match status" value="1"/>
</dbReference>
<dbReference type="CDD" id="cd02784">
    <property type="entry name" value="MopB_CT_PHLH"/>
    <property type="match status" value="1"/>
</dbReference>
<gene>
    <name evidence="2" type="ORF">POF45_01610</name>
</gene>
<dbReference type="InterPro" id="IPR030948">
    <property type="entry name" value="TAT_var_transloc_signal_dom"/>
</dbReference>